<dbReference type="InterPro" id="IPR020103">
    <property type="entry name" value="PsdUridine_synth_cat_dom_sf"/>
</dbReference>
<comment type="similarity">
    <text evidence="2">Belongs to the pseudouridine synthase RluA family.</text>
</comment>
<dbReference type="EC" id="5.4.99.43" evidence="7"/>
<dbReference type="GO" id="GO:0003723">
    <property type="term" value="F:RNA binding"/>
    <property type="evidence" value="ECO:0007669"/>
    <property type="project" value="InterPro"/>
</dbReference>
<evidence type="ECO:0000256" key="5">
    <source>
        <dbReference type="ARBA" id="ARBA00036927"/>
    </source>
</evidence>
<evidence type="ECO:0000256" key="3">
    <source>
        <dbReference type="ARBA" id="ARBA00023128"/>
    </source>
</evidence>
<evidence type="ECO:0000256" key="10">
    <source>
        <dbReference type="ARBA" id="ARBA00041978"/>
    </source>
</evidence>
<accession>A0A0C3GGZ1</accession>
<sequence length="291" mass="32549">MTQLTSRTPWSKVPLYIDRGVIVLNKPPGLVCQPSSTQNEADQDEDEAVRDDFTTLLNDVKGLFDLPTTPYSVHRLDKTTTGAFILARTDRTARELSRQFATRTVDKTYLALVRGGRKSFTETSGEIREPLDFVGGHVSIGTSAKAKFAATDWELVGSSSKAPISLLRLKLRTGLKHQLRLHLAQCLHTPILGDTIHSKSEVHERIRAGTKVPKDRMFLHASHLSFMRYKKTGLNKQFRLGVTSPLPVDFLKICVDMGISAKLEKREVTGGLFVDDEPVQEIQDVEGRWLL</sequence>
<reference evidence="14" key="2">
    <citation type="submission" date="2015-01" db="EMBL/GenBank/DDBJ databases">
        <title>Evolutionary Origins and Diversification of the Mycorrhizal Mutualists.</title>
        <authorList>
            <consortium name="DOE Joint Genome Institute"/>
            <consortium name="Mycorrhizal Genomics Consortium"/>
            <person name="Kohler A."/>
            <person name="Kuo A."/>
            <person name="Nagy L.G."/>
            <person name="Floudas D."/>
            <person name="Copeland A."/>
            <person name="Barry K.W."/>
            <person name="Cichocki N."/>
            <person name="Veneault-Fourrey C."/>
            <person name="LaButti K."/>
            <person name="Lindquist E.A."/>
            <person name="Lipzen A."/>
            <person name="Lundell T."/>
            <person name="Morin E."/>
            <person name="Murat C."/>
            <person name="Riley R."/>
            <person name="Ohm R."/>
            <person name="Sun H."/>
            <person name="Tunlid A."/>
            <person name="Henrissat B."/>
            <person name="Grigoriev I.V."/>
            <person name="Hibbett D.S."/>
            <person name="Martin F."/>
        </authorList>
    </citation>
    <scope>NUCLEOTIDE SEQUENCE [LARGE SCALE GENOMIC DNA]</scope>
    <source>
        <strain evidence="14">F 1598</strain>
    </source>
</reference>
<evidence type="ECO:0000313" key="13">
    <source>
        <dbReference type="EMBL" id="KIM89896.1"/>
    </source>
</evidence>
<dbReference type="Gene3D" id="3.30.2350.10">
    <property type="entry name" value="Pseudouridine synthase"/>
    <property type="match status" value="1"/>
</dbReference>
<dbReference type="GO" id="GO:0000455">
    <property type="term" value="P:enzyme-directed rRNA pseudouridine synthesis"/>
    <property type="evidence" value="ECO:0007669"/>
    <property type="project" value="TreeGrafter"/>
</dbReference>
<name>A0A0C3GGZ1_PILCF</name>
<dbReference type="STRING" id="765440.A0A0C3GGZ1"/>
<dbReference type="PANTHER" id="PTHR21600:SF81">
    <property type="entry name" value="21S RRNA PSEUDOURIDINE(2819) SYNTHASE"/>
    <property type="match status" value="1"/>
</dbReference>
<reference evidence="13 14" key="1">
    <citation type="submission" date="2014-04" db="EMBL/GenBank/DDBJ databases">
        <authorList>
            <consortium name="DOE Joint Genome Institute"/>
            <person name="Kuo A."/>
            <person name="Tarkka M."/>
            <person name="Buscot F."/>
            <person name="Kohler A."/>
            <person name="Nagy L.G."/>
            <person name="Floudas D."/>
            <person name="Copeland A."/>
            <person name="Barry K.W."/>
            <person name="Cichocki N."/>
            <person name="Veneault-Fourrey C."/>
            <person name="LaButti K."/>
            <person name="Lindquist E.A."/>
            <person name="Lipzen A."/>
            <person name="Lundell T."/>
            <person name="Morin E."/>
            <person name="Murat C."/>
            <person name="Sun H."/>
            <person name="Tunlid A."/>
            <person name="Henrissat B."/>
            <person name="Grigoriev I.V."/>
            <person name="Hibbett D.S."/>
            <person name="Martin F."/>
            <person name="Nordberg H.P."/>
            <person name="Cantor M.N."/>
            <person name="Hua S.X."/>
        </authorList>
    </citation>
    <scope>NUCLEOTIDE SEQUENCE [LARGE SCALE GENOMIC DNA]</scope>
    <source>
        <strain evidence="13 14">F 1598</strain>
    </source>
</reference>
<evidence type="ECO:0000256" key="8">
    <source>
        <dbReference type="ARBA" id="ARBA00040626"/>
    </source>
</evidence>
<comment type="subcellular location">
    <subcellularLocation>
        <location evidence="1">Mitochondrion</location>
    </subcellularLocation>
</comment>
<dbReference type="SUPFAM" id="SSF55120">
    <property type="entry name" value="Pseudouridine synthase"/>
    <property type="match status" value="1"/>
</dbReference>
<comment type="catalytic activity">
    <reaction evidence="5">
        <text>uridine(2819) in 21S rRNA = pseudouridine(2819) in 21S rRNA</text>
        <dbReference type="Rhea" id="RHEA:42556"/>
        <dbReference type="Rhea" id="RHEA-COMP:10113"/>
        <dbReference type="Rhea" id="RHEA-COMP:10114"/>
        <dbReference type="ChEBI" id="CHEBI:65314"/>
        <dbReference type="ChEBI" id="CHEBI:65315"/>
        <dbReference type="EC" id="5.4.99.43"/>
    </reaction>
</comment>
<proteinExistence type="inferred from homology"/>
<evidence type="ECO:0000256" key="11">
    <source>
        <dbReference type="ARBA" id="ARBA00042700"/>
    </source>
</evidence>
<dbReference type="GO" id="GO:0160143">
    <property type="term" value="F:21S rRNA pseudouridine(2819) synthase activity"/>
    <property type="evidence" value="ECO:0007669"/>
    <property type="project" value="UniProtKB-EC"/>
</dbReference>
<dbReference type="EMBL" id="KN832974">
    <property type="protein sequence ID" value="KIM89896.1"/>
    <property type="molecule type" value="Genomic_DNA"/>
</dbReference>
<evidence type="ECO:0000256" key="7">
    <source>
        <dbReference type="ARBA" id="ARBA00038947"/>
    </source>
</evidence>
<organism evidence="13 14">
    <name type="scientific">Piloderma croceum (strain F 1598)</name>
    <dbReference type="NCBI Taxonomy" id="765440"/>
    <lineage>
        <taxon>Eukaryota</taxon>
        <taxon>Fungi</taxon>
        <taxon>Dikarya</taxon>
        <taxon>Basidiomycota</taxon>
        <taxon>Agaricomycotina</taxon>
        <taxon>Agaricomycetes</taxon>
        <taxon>Agaricomycetidae</taxon>
        <taxon>Atheliales</taxon>
        <taxon>Atheliaceae</taxon>
        <taxon>Piloderma</taxon>
    </lineage>
</organism>
<evidence type="ECO:0000256" key="6">
    <source>
        <dbReference type="ARBA" id="ARBA00037513"/>
    </source>
</evidence>
<evidence type="ECO:0000256" key="2">
    <source>
        <dbReference type="ARBA" id="ARBA00010876"/>
    </source>
</evidence>
<evidence type="ECO:0000256" key="9">
    <source>
        <dbReference type="ARBA" id="ARBA00041561"/>
    </source>
</evidence>
<dbReference type="InterPro" id="IPR006224">
    <property type="entry name" value="PsdUridine_synth_RluA-like_CS"/>
</dbReference>
<keyword evidence="14" id="KW-1185">Reference proteome</keyword>
<evidence type="ECO:0000256" key="1">
    <source>
        <dbReference type="ARBA" id="ARBA00004173"/>
    </source>
</evidence>
<dbReference type="PROSITE" id="PS01129">
    <property type="entry name" value="PSI_RLU"/>
    <property type="match status" value="1"/>
</dbReference>
<keyword evidence="3" id="KW-0496">Mitochondrion</keyword>
<dbReference type="InterPro" id="IPR050188">
    <property type="entry name" value="RluA_PseudoU_synthase"/>
</dbReference>
<dbReference type="InParanoid" id="A0A0C3GGZ1"/>
<dbReference type="CDD" id="cd02869">
    <property type="entry name" value="PseudoU_synth_RluA_like"/>
    <property type="match status" value="1"/>
</dbReference>
<dbReference type="AlphaFoldDB" id="A0A0C3GGZ1"/>
<dbReference type="Pfam" id="PF00849">
    <property type="entry name" value="PseudoU_synth_2"/>
    <property type="match status" value="1"/>
</dbReference>
<dbReference type="InterPro" id="IPR006145">
    <property type="entry name" value="PsdUridine_synth_RsuA/RluA"/>
</dbReference>
<evidence type="ECO:0000259" key="12">
    <source>
        <dbReference type="Pfam" id="PF00849"/>
    </source>
</evidence>
<gene>
    <name evidence="13" type="ORF">PILCRDRAFT_812677</name>
</gene>
<evidence type="ECO:0000313" key="14">
    <source>
        <dbReference type="Proteomes" id="UP000054166"/>
    </source>
</evidence>
<protein>
    <recommendedName>
        <fullName evidence="8">21S rRNA pseudouridine(2819) synthase</fullName>
        <ecNumber evidence="7">5.4.99.43</ecNumber>
    </recommendedName>
    <alternativeName>
        <fullName evidence="10">Pseudouridine synthase 5</fullName>
    </alternativeName>
    <alternativeName>
        <fullName evidence="9">Pseudouridylate synthase PUS5</fullName>
    </alternativeName>
    <alternativeName>
        <fullName evidence="11">Uracil hydrolyase PUS5</fullName>
    </alternativeName>
</protein>
<dbReference type="GO" id="GO:0005739">
    <property type="term" value="C:mitochondrion"/>
    <property type="evidence" value="ECO:0007669"/>
    <property type="project" value="UniProtKB-SubCell"/>
</dbReference>
<dbReference type="OrthoDB" id="428658at2759"/>
<feature type="domain" description="Pseudouridine synthase RsuA/RluA-like" evidence="12">
    <location>
        <begin position="21"/>
        <end position="185"/>
    </location>
</feature>
<comment type="function">
    <text evidence="6">Pseudouridylate synthase responsible for the pseudouridine-2819 formation in mitochondrial 21S rRNA. May modulate the efficiency or the fidelity of the mitochondrial translation machinery.</text>
</comment>
<dbReference type="PANTHER" id="PTHR21600">
    <property type="entry name" value="MITOCHONDRIAL RNA PSEUDOURIDINE SYNTHASE"/>
    <property type="match status" value="1"/>
</dbReference>
<evidence type="ECO:0000256" key="4">
    <source>
        <dbReference type="ARBA" id="ARBA00023235"/>
    </source>
</evidence>
<dbReference type="HOGENOM" id="CLU_016902_11_0_1"/>
<keyword evidence="4" id="KW-0413">Isomerase</keyword>
<dbReference type="Proteomes" id="UP000054166">
    <property type="component" value="Unassembled WGS sequence"/>
</dbReference>